<dbReference type="EMBL" id="LNYZ01000022">
    <property type="protein sequence ID" value="KTD75380.1"/>
    <property type="molecule type" value="Genomic_DNA"/>
</dbReference>
<proteinExistence type="predicted"/>
<dbReference type="STRING" id="460.Lstg_2475"/>
<dbReference type="RefSeq" id="WP_058478023.1">
    <property type="nucleotide sequence ID" value="NZ_CAAAIO010000030.1"/>
</dbReference>
<dbReference type="Proteomes" id="UP000054820">
    <property type="component" value="Unassembled WGS sequence"/>
</dbReference>
<evidence type="ECO:0000259" key="1">
    <source>
        <dbReference type="Pfam" id="PF13546"/>
    </source>
</evidence>
<dbReference type="Proteomes" id="UP000255110">
    <property type="component" value="Unassembled WGS sequence"/>
</dbReference>
<dbReference type="Pfam" id="PF13546">
    <property type="entry name" value="DDE_5"/>
    <property type="match status" value="1"/>
</dbReference>
<feature type="domain" description="Transposase IS701-like DDE" evidence="1">
    <location>
        <begin position="4"/>
        <end position="202"/>
    </location>
</feature>
<keyword evidence="4" id="KW-1185">Reference proteome</keyword>
<reference evidence="2 4" key="1">
    <citation type="submission" date="2015-11" db="EMBL/GenBank/DDBJ databases">
        <title>Genomic analysis of 38 Legionella species identifies large and diverse effector repertoires.</title>
        <authorList>
            <person name="Burstein D."/>
            <person name="Amaro F."/>
            <person name="Zusman T."/>
            <person name="Lifshitz Z."/>
            <person name="Cohen O."/>
            <person name="Gilbert J.A."/>
            <person name="Pupko T."/>
            <person name="Shuman H.A."/>
            <person name="Segal G."/>
        </authorList>
    </citation>
    <scope>NUCLEOTIDE SEQUENCE [LARGE SCALE GENOMIC DNA]</scope>
    <source>
        <strain evidence="2 4">SC-18-C9</strain>
    </source>
</reference>
<dbReference type="SUPFAM" id="SSF53098">
    <property type="entry name" value="Ribonuclease H-like"/>
    <property type="match status" value="1"/>
</dbReference>
<evidence type="ECO:0000313" key="3">
    <source>
        <dbReference type="EMBL" id="STY21526.1"/>
    </source>
</evidence>
<protein>
    <submittedName>
        <fullName evidence="3">Transposase</fullName>
    </submittedName>
</protein>
<reference evidence="3 5" key="2">
    <citation type="submission" date="2018-06" db="EMBL/GenBank/DDBJ databases">
        <authorList>
            <consortium name="Pathogen Informatics"/>
            <person name="Doyle S."/>
        </authorList>
    </citation>
    <scope>NUCLEOTIDE SEQUENCE [LARGE SCALE GENOMIC DNA]</scope>
    <source>
        <strain evidence="3 5">NCTC11991</strain>
    </source>
</reference>
<evidence type="ECO:0000313" key="2">
    <source>
        <dbReference type="EMBL" id="KTD75380.1"/>
    </source>
</evidence>
<dbReference type="EMBL" id="UGOY01000001">
    <property type="protein sequence ID" value="STY21526.1"/>
    <property type="molecule type" value="Genomic_DNA"/>
</dbReference>
<accession>A0A378L412</accession>
<dbReference type="OrthoDB" id="6112254at2"/>
<evidence type="ECO:0000313" key="5">
    <source>
        <dbReference type="Proteomes" id="UP000255110"/>
    </source>
</evidence>
<dbReference type="AlphaFoldDB" id="A0A378L412"/>
<sequence>MQMLDIYTDYLISQNKYATATGLSDMVDGAISHDQVSRFLSKNELSSKELWQYVKSIVREYQTATGGVLLLDDSIEEKPYTEENEVNCWHYSHAKGEVLKGINILSCMIRYDDFSVPVGYEVIKKDIVFCDVKTKKERRKSATAKNELFRRLIDLAVNNKVLFEFVLADNWFGSKANMAYIHNDLQKSFIIGIKSNRTLALSKDDAKNGRYTKVKDLDLEEDIAHTVWLKGLEFSVRLLKKTFKNENGSTGVLYLVSNDMTSSAERLYEVYQKRWRIEEYHKSVKQNASLAKSSTKTARTQCNHVFAAIIAYCKLELLKFKTKMNHFAIKYKLIVKANQIAMQELRHMAY</sequence>
<organism evidence="3 5">
    <name type="scientific">Legionella steigerwaltii</name>
    <dbReference type="NCBI Taxonomy" id="460"/>
    <lineage>
        <taxon>Bacteria</taxon>
        <taxon>Pseudomonadati</taxon>
        <taxon>Pseudomonadota</taxon>
        <taxon>Gammaproteobacteria</taxon>
        <taxon>Legionellales</taxon>
        <taxon>Legionellaceae</taxon>
        <taxon>Legionella</taxon>
    </lineage>
</organism>
<gene>
    <name evidence="2" type="ORF">Lstg_2475</name>
    <name evidence="3" type="ORF">NCTC11991_00094</name>
</gene>
<name>A0A378L412_9GAMM</name>
<dbReference type="InterPro" id="IPR038721">
    <property type="entry name" value="IS701-like_DDE_dom"/>
</dbReference>
<dbReference type="InterPro" id="IPR012337">
    <property type="entry name" value="RNaseH-like_sf"/>
</dbReference>
<evidence type="ECO:0000313" key="4">
    <source>
        <dbReference type="Proteomes" id="UP000054820"/>
    </source>
</evidence>